<dbReference type="AlphaFoldDB" id="E2C113"/>
<dbReference type="Gene3D" id="2.60.120.260">
    <property type="entry name" value="Galactose-binding domain-like"/>
    <property type="match status" value="1"/>
</dbReference>
<protein>
    <submittedName>
        <fullName evidence="3">Uncharacterized protein</fullName>
    </submittedName>
</protein>
<proteinExistence type="predicted"/>
<organism evidence="4">
    <name type="scientific">Harpegnathos saltator</name>
    <name type="common">Jerdon's jumping ant</name>
    <dbReference type="NCBI Taxonomy" id="610380"/>
    <lineage>
        <taxon>Eukaryota</taxon>
        <taxon>Metazoa</taxon>
        <taxon>Ecdysozoa</taxon>
        <taxon>Arthropoda</taxon>
        <taxon>Hexapoda</taxon>
        <taxon>Insecta</taxon>
        <taxon>Pterygota</taxon>
        <taxon>Neoptera</taxon>
        <taxon>Endopterygota</taxon>
        <taxon>Hymenoptera</taxon>
        <taxon>Apocrita</taxon>
        <taxon>Aculeata</taxon>
        <taxon>Formicoidea</taxon>
        <taxon>Formicidae</taxon>
        <taxon>Ponerinae</taxon>
        <taxon>Ponerini</taxon>
        <taxon>Harpegnathos</taxon>
    </lineage>
</organism>
<feature type="chain" id="PRO_5003157563" evidence="2">
    <location>
        <begin position="36"/>
        <end position="95"/>
    </location>
</feature>
<dbReference type="SUPFAM" id="SSF49785">
    <property type="entry name" value="Galactose-binding domain-like"/>
    <property type="match status" value="1"/>
</dbReference>
<accession>E2C113</accession>
<evidence type="ECO:0000256" key="1">
    <source>
        <dbReference type="SAM" id="MobiDB-lite"/>
    </source>
</evidence>
<dbReference type="Proteomes" id="UP000008237">
    <property type="component" value="Unassembled WGS sequence"/>
</dbReference>
<evidence type="ECO:0000313" key="4">
    <source>
        <dbReference type="Proteomes" id="UP000008237"/>
    </source>
</evidence>
<keyword evidence="2" id="KW-0732">Signal</keyword>
<keyword evidence="4" id="KW-1185">Reference proteome</keyword>
<reference evidence="3 4" key="1">
    <citation type="journal article" date="2010" name="Science">
        <title>Genomic comparison of the ants Camponotus floridanus and Harpegnathos saltator.</title>
        <authorList>
            <person name="Bonasio R."/>
            <person name="Zhang G."/>
            <person name="Ye C."/>
            <person name="Mutti N.S."/>
            <person name="Fang X."/>
            <person name="Qin N."/>
            <person name="Donahue G."/>
            <person name="Yang P."/>
            <person name="Li Q."/>
            <person name="Li C."/>
            <person name="Zhang P."/>
            <person name="Huang Z."/>
            <person name="Berger S.L."/>
            <person name="Reinberg D."/>
            <person name="Wang J."/>
            <person name="Liebig J."/>
        </authorList>
    </citation>
    <scope>NUCLEOTIDE SEQUENCE [LARGE SCALE GENOMIC DNA]</scope>
    <source>
        <strain evidence="3 4">R22 G/1</strain>
    </source>
</reference>
<dbReference type="InParanoid" id="E2C113"/>
<dbReference type="EMBL" id="GL451853">
    <property type="protein sequence ID" value="EFN78334.1"/>
    <property type="molecule type" value="Genomic_DNA"/>
</dbReference>
<evidence type="ECO:0000256" key="2">
    <source>
        <dbReference type="SAM" id="SignalP"/>
    </source>
</evidence>
<feature type="region of interest" description="Disordered" evidence="1">
    <location>
        <begin position="56"/>
        <end position="75"/>
    </location>
</feature>
<dbReference type="InterPro" id="IPR008979">
    <property type="entry name" value="Galactose-bd-like_sf"/>
</dbReference>
<gene>
    <name evidence="3" type="ORF">EAI_07517</name>
</gene>
<name>E2C113_HARSA</name>
<evidence type="ECO:0000313" key="3">
    <source>
        <dbReference type="EMBL" id="EFN78334.1"/>
    </source>
</evidence>
<dbReference type="OrthoDB" id="6071166at2759"/>
<feature type="signal peptide" evidence="2">
    <location>
        <begin position="1"/>
        <end position="35"/>
    </location>
</feature>
<sequence>MPVLGASSAEPTPLRGLLIAAATLVLLSLPRVCRCTDIGQCTAALGMESGEIPDEDITASSMYDPSLGPKHASHGTSSVIIPEFPTTLELTASNR</sequence>